<dbReference type="Pfam" id="PF12251">
    <property type="entry name" value="SNAPC3"/>
    <property type="match status" value="1"/>
</dbReference>
<keyword evidence="9" id="KW-1185">Reference proteome</keyword>
<organism evidence="8 9">
    <name type="scientific">Phytophthora lilii</name>
    <dbReference type="NCBI Taxonomy" id="2077276"/>
    <lineage>
        <taxon>Eukaryota</taxon>
        <taxon>Sar</taxon>
        <taxon>Stramenopiles</taxon>
        <taxon>Oomycota</taxon>
        <taxon>Peronosporomycetes</taxon>
        <taxon>Peronosporales</taxon>
        <taxon>Peronosporaceae</taxon>
        <taxon>Phytophthora</taxon>
    </lineage>
</organism>
<dbReference type="GO" id="GO:0042795">
    <property type="term" value="P:snRNA transcription by RNA polymerase II"/>
    <property type="evidence" value="ECO:0007669"/>
    <property type="project" value="TreeGrafter"/>
</dbReference>
<evidence type="ECO:0000256" key="3">
    <source>
        <dbReference type="ARBA" id="ARBA00023015"/>
    </source>
</evidence>
<name>A0A9W6X916_9STRA</name>
<keyword evidence="4" id="KW-0238">DNA-binding</keyword>
<evidence type="ECO:0000256" key="1">
    <source>
        <dbReference type="ARBA" id="ARBA00004123"/>
    </source>
</evidence>
<feature type="region of interest" description="Disordered" evidence="7">
    <location>
        <begin position="121"/>
        <end position="142"/>
    </location>
</feature>
<evidence type="ECO:0000313" key="8">
    <source>
        <dbReference type="EMBL" id="GMF34002.1"/>
    </source>
</evidence>
<dbReference type="GO" id="GO:0000978">
    <property type="term" value="F:RNA polymerase II cis-regulatory region sequence-specific DNA binding"/>
    <property type="evidence" value="ECO:0007669"/>
    <property type="project" value="TreeGrafter"/>
</dbReference>
<evidence type="ECO:0000256" key="5">
    <source>
        <dbReference type="ARBA" id="ARBA00023163"/>
    </source>
</evidence>
<sequence length="483" mass="55302">MLLFPPISVRHQCSHVATIQTSVATSRPAIHFGLWQNISKSGIMDFEALFPPLAPPDEPDEDISVADILLPPLETAVDEGIYRALRRWNEGDSALTDKALPYAERAKKYQRIAALALQPDSELNTTAEQEEKDEEFTESEEEVSDVADRAAIVAKERAAAAALRRQAKERRKLQREREDERRRFEGVFAELAEIDELRAERMPSERVQAFVDTFKLKKRRLAMKRSAADTVTAMSFEFARPVPDVHDDQVKEKGKSVEVEVDKDPILWFDVLHPSKDPSRTQSFLVRRSQPISELVDLVACANDERLQEHGKSSKLVYFGQKFFVDRRSAGSLDYSEQIVRWIRATPERQKKFGEFNDGGRVARSLHSSTFADLELHVDTPGVYIHQGECEHLLRLRDARLPHELDAPKSSGIFPLRLPNPLNRKLRNCMICQHYSAKYVCYGDRLAMMDPMFFCNRCYRAAHYDANGKLLYTDFLSFPFVQD</sequence>
<reference evidence="8" key="1">
    <citation type="submission" date="2023-04" db="EMBL/GenBank/DDBJ databases">
        <title>Phytophthora lilii NBRC 32176.</title>
        <authorList>
            <person name="Ichikawa N."/>
            <person name="Sato H."/>
            <person name="Tonouchi N."/>
        </authorList>
    </citation>
    <scope>NUCLEOTIDE SEQUENCE</scope>
    <source>
        <strain evidence="8">NBRC 32176</strain>
    </source>
</reference>
<dbReference type="GO" id="GO:0005634">
    <property type="term" value="C:nucleus"/>
    <property type="evidence" value="ECO:0007669"/>
    <property type="project" value="UniProtKB-SubCell"/>
</dbReference>
<dbReference type="PANTHER" id="PTHR13421:SF16">
    <property type="entry name" value="SNRNA-ACTIVATING PROTEIN COMPLEX SUBUNIT 3"/>
    <property type="match status" value="1"/>
</dbReference>
<dbReference type="GO" id="GO:0019185">
    <property type="term" value="C:snRNA-activating protein complex"/>
    <property type="evidence" value="ECO:0007669"/>
    <property type="project" value="TreeGrafter"/>
</dbReference>
<dbReference type="AlphaFoldDB" id="A0A9W6X916"/>
<evidence type="ECO:0000256" key="7">
    <source>
        <dbReference type="SAM" id="MobiDB-lite"/>
    </source>
</evidence>
<comment type="subcellular location">
    <subcellularLocation>
        <location evidence="1">Nucleus</location>
    </subcellularLocation>
</comment>
<keyword evidence="6" id="KW-0539">Nucleus</keyword>
<protein>
    <submittedName>
        <fullName evidence="8">Unnamed protein product</fullName>
    </submittedName>
</protein>
<evidence type="ECO:0000256" key="6">
    <source>
        <dbReference type="ARBA" id="ARBA00023242"/>
    </source>
</evidence>
<dbReference type="PANTHER" id="PTHR13421">
    <property type="entry name" value="SNRNA-ACTIVATING PROTEIN COMPLEX SUBUNIT 3"/>
    <property type="match status" value="1"/>
</dbReference>
<comment type="similarity">
    <text evidence="2">Belongs to the SNAPC3/SRD2 family.</text>
</comment>
<dbReference type="Proteomes" id="UP001165083">
    <property type="component" value="Unassembled WGS sequence"/>
</dbReference>
<dbReference type="GO" id="GO:0001006">
    <property type="term" value="F:RNA polymerase III type 3 promoter sequence-specific DNA binding"/>
    <property type="evidence" value="ECO:0007669"/>
    <property type="project" value="TreeGrafter"/>
</dbReference>
<proteinExistence type="inferred from homology"/>
<keyword evidence="3" id="KW-0805">Transcription regulation</keyword>
<dbReference type="OrthoDB" id="46583at2759"/>
<comment type="caution">
    <text evidence="8">The sequence shown here is derived from an EMBL/GenBank/DDBJ whole genome shotgun (WGS) entry which is preliminary data.</text>
</comment>
<keyword evidence="5" id="KW-0804">Transcription</keyword>
<evidence type="ECO:0000256" key="2">
    <source>
        <dbReference type="ARBA" id="ARBA00010410"/>
    </source>
</evidence>
<dbReference type="InterPro" id="IPR022042">
    <property type="entry name" value="snRNA-activating_su3"/>
</dbReference>
<dbReference type="EMBL" id="BSXW01001138">
    <property type="protein sequence ID" value="GMF34002.1"/>
    <property type="molecule type" value="Genomic_DNA"/>
</dbReference>
<feature type="compositionally biased region" description="Acidic residues" evidence="7">
    <location>
        <begin position="128"/>
        <end position="142"/>
    </location>
</feature>
<accession>A0A9W6X916</accession>
<dbReference type="GO" id="GO:0042796">
    <property type="term" value="P:snRNA transcription by RNA polymerase III"/>
    <property type="evidence" value="ECO:0007669"/>
    <property type="project" value="TreeGrafter"/>
</dbReference>
<evidence type="ECO:0000313" key="9">
    <source>
        <dbReference type="Proteomes" id="UP001165083"/>
    </source>
</evidence>
<gene>
    <name evidence="8" type="ORF">Plil01_001448100</name>
</gene>
<dbReference type="GO" id="GO:0003681">
    <property type="term" value="F:bent DNA binding"/>
    <property type="evidence" value="ECO:0007669"/>
    <property type="project" value="TreeGrafter"/>
</dbReference>
<dbReference type="GO" id="GO:0001046">
    <property type="term" value="F:core promoter sequence-specific DNA binding"/>
    <property type="evidence" value="ECO:0007669"/>
    <property type="project" value="TreeGrafter"/>
</dbReference>
<evidence type="ECO:0000256" key="4">
    <source>
        <dbReference type="ARBA" id="ARBA00023125"/>
    </source>
</evidence>